<dbReference type="EMBL" id="CM055749">
    <property type="protein sequence ID" value="KAJ7994416.1"/>
    <property type="molecule type" value="Genomic_DNA"/>
</dbReference>
<gene>
    <name evidence="1" type="ORF">DPEC_G00249050</name>
</gene>
<evidence type="ECO:0000313" key="1">
    <source>
        <dbReference type="EMBL" id="KAJ7994416.1"/>
    </source>
</evidence>
<evidence type="ECO:0000313" key="2">
    <source>
        <dbReference type="Proteomes" id="UP001157502"/>
    </source>
</evidence>
<comment type="caution">
    <text evidence="1">The sequence shown here is derived from an EMBL/GenBank/DDBJ whole genome shotgun (WGS) entry which is preliminary data.</text>
</comment>
<keyword evidence="2" id="KW-1185">Reference proteome</keyword>
<name>A0ACC2FSV0_DALPE</name>
<organism evidence="1 2">
    <name type="scientific">Dallia pectoralis</name>
    <name type="common">Alaska blackfish</name>
    <dbReference type="NCBI Taxonomy" id="75939"/>
    <lineage>
        <taxon>Eukaryota</taxon>
        <taxon>Metazoa</taxon>
        <taxon>Chordata</taxon>
        <taxon>Craniata</taxon>
        <taxon>Vertebrata</taxon>
        <taxon>Euteleostomi</taxon>
        <taxon>Actinopterygii</taxon>
        <taxon>Neopterygii</taxon>
        <taxon>Teleostei</taxon>
        <taxon>Protacanthopterygii</taxon>
        <taxon>Esociformes</taxon>
        <taxon>Umbridae</taxon>
        <taxon>Dallia</taxon>
    </lineage>
</organism>
<proteinExistence type="predicted"/>
<dbReference type="Proteomes" id="UP001157502">
    <property type="component" value="Chromosome 22"/>
</dbReference>
<accession>A0ACC2FSV0</accession>
<protein>
    <submittedName>
        <fullName evidence="1">Uncharacterized protein</fullName>
    </submittedName>
</protein>
<sequence>MIQKKPSHPQMKVSTLDNTYLPTTSESKKQLGRQKHKSSIPLVKHHDDITCQLNTQDNTEPPPPSSSRLSDLESKERRGKREESKRRMGQDSRGWREPQHRTGGLSNGLSVERKLHLQETSQLGVQREAQGEVQRREGGEVGVDEEDIDTDLSDSERVPSSSLPSFSPFDSCHLQPDLPKPKGHTHDRLTDPDFLPPPFNSWSLQQLALFLHPEERHTQHSRAAGLRLDRYLRRLLQLELLQILSIQKESGTNRCSSHPESRHGRLSDPKCIPQCQRAFPLALLSSQSTSSLLTDYIGTFHSHTRHIFLPAIRQCCPHLSPLPEHPERQERPGRGSLPKRSYSESRVHSLEKILVAECKRGSCQRTEGLVCGKGPQFRVWYWF</sequence>
<reference evidence="1" key="1">
    <citation type="submission" date="2021-05" db="EMBL/GenBank/DDBJ databases">
        <authorList>
            <person name="Pan Q."/>
            <person name="Jouanno E."/>
            <person name="Zahm M."/>
            <person name="Klopp C."/>
            <person name="Cabau C."/>
            <person name="Louis A."/>
            <person name="Berthelot C."/>
            <person name="Parey E."/>
            <person name="Roest Crollius H."/>
            <person name="Montfort J."/>
            <person name="Robinson-Rechavi M."/>
            <person name="Bouchez O."/>
            <person name="Lampietro C."/>
            <person name="Lopez Roques C."/>
            <person name="Donnadieu C."/>
            <person name="Postlethwait J."/>
            <person name="Bobe J."/>
            <person name="Dillon D."/>
            <person name="Chandos A."/>
            <person name="von Hippel F."/>
            <person name="Guiguen Y."/>
        </authorList>
    </citation>
    <scope>NUCLEOTIDE SEQUENCE</scope>
    <source>
        <strain evidence="1">YG-Jan2019</strain>
    </source>
</reference>